<dbReference type="EMBL" id="HBHP01008040">
    <property type="protein sequence ID" value="CAD9754065.1"/>
    <property type="molecule type" value="Transcribed_RNA"/>
</dbReference>
<proteinExistence type="predicted"/>
<dbReference type="PANTHER" id="PTHR10845:SF192">
    <property type="entry name" value="DOUBLE HIT, ISOFORM B"/>
    <property type="match status" value="1"/>
</dbReference>
<dbReference type="Gene3D" id="1.10.167.10">
    <property type="entry name" value="Regulator of G-protein Signalling 4, domain 2"/>
    <property type="match status" value="2"/>
</dbReference>
<dbReference type="InterPro" id="IPR044926">
    <property type="entry name" value="RGS_subdomain_2"/>
</dbReference>
<sequence length="504" mass="57238">MSIQHAQVEMLLQNFWDQNQKCGTLPIEAFVRLKTAVFQAVTASDLIRPVLRANGIGDALINTIANSEHTARVFREEYDKSKNKDSVLSRDNFAQASTRAFDHTYNLAIASTVEKLNEQRKGDEMAFKTLGERPRTRPVDMKKQRRVQSPDFTSDWKSVFRNPRCFWSTDAAKYPRFGMAKSVAVFETEFGFLFKKKLADTFTLSELAKFCEDSFCEDMLSFILAVGHLRRYDGSQEEINAVISKIIYMFVAVGSPHELGIAPAIKARIVFLGFKARQNSEPLKIDLFDTAVSEGVIFVVLQYLRHKSQVALDSNHETTIMRSARKPAWDKMIEDIPSLWDTKVVKHHRGDTRSVFSAEFHGKIPYEISLNTFASFCEEQCNEEMLAFILLLGLARRQILNSKSELKDFIKLIIDTFIKTNAKYEINVNQTMKDTVLKKVEKSEGSCGLEIFNEAAQNSKQMLTVQFLSSEASQPRKKSTDKPARRSSFSMGSASGLLNWSSRS</sequence>
<organism evidence="3">
    <name type="scientific">Lotharella oceanica</name>
    <dbReference type="NCBI Taxonomy" id="641309"/>
    <lineage>
        <taxon>Eukaryota</taxon>
        <taxon>Sar</taxon>
        <taxon>Rhizaria</taxon>
        <taxon>Cercozoa</taxon>
        <taxon>Chlorarachniophyceae</taxon>
        <taxon>Lotharella</taxon>
    </lineage>
</organism>
<protein>
    <recommendedName>
        <fullName evidence="2">RGS domain-containing protein</fullName>
    </recommendedName>
</protein>
<dbReference type="SUPFAM" id="SSF48097">
    <property type="entry name" value="Regulator of G-protein signaling, RGS"/>
    <property type="match status" value="2"/>
</dbReference>
<feature type="compositionally biased region" description="Polar residues" evidence="1">
    <location>
        <begin position="487"/>
        <end position="504"/>
    </location>
</feature>
<dbReference type="InterPro" id="IPR016137">
    <property type="entry name" value="RGS"/>
</dbReference>
<accession>A0A7S2TJL5</accession>
<reference evidence="3" key="1">
    <citation type="submission" date="2021-01" db="EMBL/GenBank/DDBJ databases">
        <authorList>
            <person name="Corre E."/>
            <person name="Pelletier E."/>
            <person name="Niang G."/>
            <person name="Scheremetjew M."/>
            <person name="Finn R."/>
            <person name="Kale V."/>
            <person name="Holt S."/>
            <person name="Cochrane G."/>
            <person name="Meng A."/>
            <person name="Brown T."/>
            <person name="Cohen L."/>
        </authorList>
    </citation>
    <scope>NUCLEOTIDE SEQUENCE</scope>
    <source>
        <strain evidence="3">CCMP622</strain>
    </source>
</reference>
<dbReference type="InterPro" id="IPR036305">
    <property type="entry name" value="RGS_sf"/>
</dbReference>
<dbReference type="Pfam" id="PF00615">
    <property type="entry name" value="RGS"/>
    <property type="match status" value="1"/>
</dbReference>
<feature type="domain" description="RGS" evidence="2">
    <location>
        <begin position="370"/>
        <end position="463"/>
    </location>
</feature>
<feature type="region of interest" description="Disordered" evidence="1">
    <location>
        <begin position="469"/>
        <end position="504"/>
    </location>
</feature>
<name>A0A7S2TJL5_9EUKA</name>
<evidence type="ECO:0000313" key="3">
    <source>
        <dbReference type="EMBL" id="CAD9754065.1"/>
    </source>
</evidence>
<evidence type="ECO:0000256" key="1">
    <source>
        <dbReference type="SAM" id="MobiDB-lite"/>
    </source>
</evidence>
<gene>
    <name evidence="3" type="ORF">LSP00402_LOCUS5020</name>
</gene>
<evidence type="ECO:0000259" key="2">
    <source>
        <dbReference type="Pfam" id="PF00615"/>
    </source>
</evidence>
<dbReference type="AlphaFoldDB" id="A0A7S2TJL5"/>
<dbReference type="PANTHER" id="PTHR10845">
    <property type="entry name" value="REGULATOR OF G PROTEIN SIGNALING"/>
    <property type="match status" value="1"/>
</dbReference>